<gene>
    <name evidence="1" type="ORF">J5N55_02065</name>
</gene>
<dbReference type="RefSeq" id="WP_004638809.1">
    <property type="nucleotide sequence ID" value="NZ_BBSE01000032.1"/>
</dbReference>
<dbReference type="Proteomes" id="UP000670925">
    <property type="component" value="Unassembled WGS sequence"/>
</dbReference>
<comment type="caution">
    <text evidence="1">The sequence shown here is derived from an EMBL/GenBank/DDBJ whole genome shotgun (WGS) entry which is preliminary data.</text>
</comment>
<organism evidence="1 2">
    <name type="scientific">Acinetobacter haemolyticus</name>
    <dbReference type="NCBI Taxonomy" id="29430"/>
    <lineage>
        <taxon>Bacteria</taxon>
        <taxon>Pseudomonadati</taxon>
        <taxon>Pseudomonadota</taxon>
        <taxon>Gammaproteobacteria</taxon>
        <taxon>Moraxellales</taxon>
        <taxon>Moraxellaceae</taxon>
        <taxon>Acinetobacter</taxon>
    </lineage>
</organism>
<protein>
    <submittedName>
        <fullName evidence="1">Uncharacterized protein</fullName>
    </submittedName>
</protein>
<reference evidence="1" key="1">
    <citation type="submission" date="2021-03" db="EMBL/GenBank/DDBJ databases">
        <title>Acinetobacter spp. whole-genome sequenced from Terengganu.</title>
        <authorList>
            <person name="Mohd Rani F."/>
        </authorList>
    </citation>
    <scope>NUCLEOTIDE SEQUENCE</scope>
    <source>
        <strain evidence="1">AC1502</strain>
    </source>
</reference>
<dbReference type="EMBL" id="JAGFOT010000001">
    <property type="protein sequence ID" value="MBO3656879.1"/>
    <property type="molecule type" value="Genomic_DNA"/>
</dbReference>
<proteinExistence type="predicted"/>
<accession>A0AAW4J745</accession>
<sequence length="53" mass="6274">MDIIQIKDFSAEKGYTKAIIAMDEWISAAPYFYMIKDHYLVDEAIRLEYVIIQ</sequence>
<name>A0AAW4J745_ACIHA</name>
<evidence type="ECO:0000313" key="1">
    <source>
        <dbReference type="EMBL" id="MBO3656879.1"/>
    </source>
</evidence>
<evidence type="ECO:0000313" key="2">
    <source>
        <dbReference type="Proteomes" id="UP000670925"/>
    </source>
</evidence>
<dbReference type="AlphaFoldDB" id="A0AAW4J745"/>